<dbReference type="Gene3D" id="1.20.1260.60">
    <property type="entry name" value="Vacuolar protein sorting-associated protein Ist1"/>
    <property type="match status" value="1"/>
</dbReference>
<evidence type="ECO:0000256" key="1">
    <source>
        <dbReference type="ARBA" id="ARBA00005536"/>
    </source>
</evidence>
<gene>
    <name evidence="2" type="ORF">CONCODRAFT_38303</name>
</gene>
<evidence type="ECO:0000313" key="2">
    <source>
        <dbReference type="EMBL" id="KXN71482.1"/>
    </source>
</evidence>
<dbReference type="Pfam" id="PF03398">
    <property type="entry name" value="Ist1"/>
    <property type="match status" value="1"/>
</dbReference>
<evidence type="ECO:0000313" key="3">
    <source>
        <dbReference type="Proteomes" id="UP000070444"/>
    </source>
</evidence>
<sequence>MGFNSNRLKVQLKLSINRLNHLKAKKRSQNEHQRRAIATMLEQQQLESAKIRVEHIIREDYAIEALDMLQLYVELVLARFGILDQLKTCDDSLKESIQSILYASPRCAEVKELMLIREQLTYKYGKEFVLNSLENKENLVNPRLVHKLTIQTPDPFLVEQYLKEIAKMYNIKLSGQLSDPLLVRLE</sequence>
<dbReference type="EMBL" id="KQ964474">
    <property type="protein sequence ID" value="KXN71482.1"/>
    <property type="molecule type" value="Genomic_DNA"/>
</dbReference>
<name>A0A137P927_CONC2</name>
<dbReference type="GO" id="GO:0015031">
    <property type="term" value="P:protein transport"/>
    <property type="evidence" value="ECO:0007669"/>
    <property type="project" value="InterPro"/>
</dbReference>
<accession>A0A137P927</accession>
<proteinExistence type="inferred from homology"/>
<dbReference type="AlphaFoldDB" id="A0A137P927"/>
<dbReference type="InterPro" id="IPR005061">
    <property type="entry name" value="Ist1"/>
</dbReference>
<dbReference type="InterPro" id="IPR042277">
    <property type="entry name" value="IST1-like"/>
</dbReference>
<dbReference type="Proteomes" id="UP000070444">
    <property type="component" value="Unassembled WGS sequence"/>
</dbReference>
<dbReference type="OMA" id="HEFVEMS"/>
<comment type="similarity">
    <text evidence="1">Belongs to the IST1 family.</text>
</comment>
<dbReference type="STRING" id="796925.A0A137P927"/>
<dbReference type="OrthoDB" id="29853at2759"/>
<dbReference type="FunFam" id="1.20.1260.60:FF:000002">
    <property type="entry name" value="Vacuolar protein sorting-associated protein IST1"/>
    <property type="match status" value="1"/>
</dbReference>
<keyword evidence="3" id="KW-1185">Reference proteome</keyword>
<organism evidence="2 3">
    <name type="scientific">Conidiobolus coronatus (strain ATCC 28846 / CBS 209.66 / NRRL 28638)</name>
    <name type="common">Delacroixia coronata</name>
    <dbReference type="NCBI Taxonomy" id="796925"/>
    <lineage>
        <taxon>Eukaryota</taxon>
        <taxon>Fungi</taxon>
        <taxon>Fungi incertae sedis</taxon>
        <taxon>Zoopagomycota</taxon>
        <taxon>Entomophthoromycotina</taxon>
        <taxon>Entomophthoromycetes</taxon>
        <taxon>Entomophthorales</taxon>
        <taxon>Ancylistaceae</taxon>
        <taxon>Conidiobolus</taxon>
    </lineage>
</organism>
<dbReference type="PANTHER" id="PTHR12161:SF5">
    <property type="entry name" value="IST1 HOMOLOG"/>
    <property type="match status" value="1"/>
</dbReference>
<reference evidence="2 3" key="1">
    <citation type="journal article" date="2015" name="Genome Biol. Evol.">
        <title>Phylogenomic analyses indicate that early fungi evolved digesting cell walls of algal ancestors of land plants.</title>
        <authorList>
            <person name="Chang Y."/>
            <person name="Wang S."/>
            <person name="Sekimoto S."/>
            <person name="Aerts A.L."/>
            <person name="Choi C."/>
            <person name="Clum A."/>
            <person name="LaButti K.M."/>
            <person name="Lindquist E.A."/>
            <person name="Yee Ngan C."/>
            <person name="Ohm R.A."/>
            <person name="Salamov A.A."/>
            <person name="Grigoriev I.V."/>
            <person name="Spatafora J.W."/>
            <person name="Berbee M.L."/>
        </authorList>
    </citation>
    <scope>NUCLEOTIDE SEQUENCE [LARGE SCALE GENOMIC DNA]</scope>
    <source>
        <strain evidence="2 3">NRRL 28638</strain>
    </source>
</reference>
<dbReference type="PANTHER" id="PTHR12161">
    <property type="entry name" value="IST1 FAMILY MEMBER"/>
    <property type="match status" value="1"/>
</dbReference>
<protein>
    <submittedName>
        <fullName evidence="2">DUF292-domain-containing protein</fullName>
    </submittedName>
</protein>